<evidence type="ECO:0000313" key="3">
    <source>
        <dbReference type="Proteomes" id="UP000706039"/>
    </source>
</evidence>
<dbReference type="InterPro" id="IPR011990">
    <property type="entry name" value="TPR-like_helical_dom_sf"/>
</dbReference>
<dbReference type="EMBL" id="JAINVV010000003">
    <property type="protein sequence ID" value="MBY8821884.1"/>
    <property type="molecule type" value="Genomic_DNA"/>
</dbReference>
<dbReference type="SMART" id="SM00671">
    <property type="entry name" value="SEL1"/>
    <property type="match status" value="3"/>
</dbReference>
<keyword evidence="3" id="KW-1185">Reference proteome</keyword>
<dbReference type="SUPFAM" id="SSF81901">
    <property type="entry name" value="HCP-like"/>
    <property type="match status" value="1"/>
</dbReference>
<feature type="signal peptide" evidence="1">
    <location>
        <begin position="1"/>
        <end position="22"/>
    </location>
</feature>
<comment type="caution">
    <text evidence="2">The sequence shown here is derived from an EMBL/GenBank/DDBJ whole genome shotgun (WGS) entry which is preliminary data.</text>
</comment>
<gene>
    <name evidence="2" type="ORF">K7G82_06250</name>
</gene>
<dbReference type="Gene3D" id="1.25.40.10">
    <property type="entry name" value="Tetratricopeptide repeat domain"/>
    <property type="match status" value="1"/>
</dbReference>
<sequence>MERLIRVFGAALLCLWAGAAIAAPPPGEDAVLRCRIAGQDREAAISIAGTRAIYRYGRPGQAPELTLASPLSTLDYRREDGPGDTIGEIATFLNGDTAYRFAAGFRDGQAPDPTALHPFGLLTVSRAGKALATLSCRPDTIARVHDRLLAGMRAIGREKGSDGAWLPNYPIDYPPPAARSPPCKAESNVDSCWSSGVSAARGGDLRAALEHHDKSCAAGLITAGCYEAGKLYLHNRQLRDYARARQRLARVCDGDDPGQGPYACKYLGWMALTGTGVERDPAAARDLLARACFLHNDALMIDPEGCHFLARAVRETRGPAPRDADRADYVAYLALAQGCTDGAETVCAEARALHQRAMAGRAAWITRCDRDAPHHGDIESCAGLARNDADYDVARATRRQLLALYREAVAARD</sequence>
<dbReference type="InterPro" id="IPR006597">
    <property type="entry name" value="Sel1-like"/>
</dbReference>
<proteinExistence type="predicted"/>
<protein>
    <submittedName>
        <fullName evidence="2">Sel1 repeat family protein</fullName>
    </submittedName>
</protein>
<dbReference type="Proteomes" id="UP000706039">
    <property type="component" value="Unassembled WGS sequence"/>
</dbReference>
<keyword evidence="1" id="KW-0732">Signal</keyword>
<accession>A0ABS7PLN6</accession>
<feature type="chain" id="PRO_5046308523" evidence="1">
    <location>
        <begin position="23"/>
        <end position="413"/>
    </location>
</feature>
<evidence type="ECO:0000313" key="2">
    <source>
        <dbReference type="EMBL" id="MBY8821884.1"/>
    </source>
</evidence>
<reference evidence="2 3" key="1">
    <citation type="submission" date="2021-08" db="EMBL/GenBank/DDBJ databases">
        <authorList>
            <person name="Tuo L."/>
        </authorList>
    </citation>
    <scope>NUCLEOTIDE SEQUENCE [LARGE SCALE GENOMIC DNA]</scope>
    <source>
        <strain evidence="2 3">JCM 31229</strain>
    </source>
</reference>
<name>A0ABS7PLN6_9SPHN</name>
<organism evidence="2 3">
    <name type="scientific">Sphingomonas colocasiae</name>
    <dbReference type="NCBI Taxonomy" id="1848973"/>
    <lineage>
        <taxon>Bacteria</taxon>
        <taxon>Pseudomonadati</taxon>
        <taxon>Pseudomonadota</taxon>
        <taxon>Alphaproteobacteria</taxon>
        <taxon>Sphingomonadales</taxon>
        <taxon>Sphingomonadaceae</taxon>
        <taxon>Sphingomonas</taxon>
    </lineage>
</organism>
<evidence type="ECO:0000256" key="1">
    <source>
        <dbReference type="SAM" id="SignalP"/>
    </source>
</evidence>